<name>A0A1H6F731_9GAMM</name>
<keyword evidence="2" id="KW-1185">Reference proteome</keyword>
<dbReference type="RefSeq" id="WP_103919292.1">
    <property type="nucleotide sequence ID" value="NZ_FMSV02000202.1"/>
</dbReference>
<dbReference type="AlphaFoldDB" id="A0A1H6F731"/>
<organism evidence="1 2">
    <name type="scientific">Candidatus Venteria ishoeyi</name>
    <dbReference type="NCBI Taxonomy" id="1899563"/>
    <lineage>
        <taxon>Bacteria</taxon>
        <taxon>Pseudomonadati</taxon>
        <taxon>Pseudomonadota</taxon>
        <taxon>Gammaproteobacteria</taxon>
        <taxon>Thiotrichales</taxon>
        <taxon>Thiotrichaceae</taxon>
        <taxon>Venteria</taxon>
    </lineage>
</organism>
<sequence>MNNEEKLAAYELLLKQLNRDIFGIDEAMTVEGAEELTRKVRVVFLAVDFLAKSHKKTGAK</sequence>
<dbReference type="Proteomes" id="UP000236724">
    <property type="component" value="Unassembled WGS sequence"/>
</dbReference>
<evidence type="ECO:0000313" key="2">
    <source>
        <dbReference type="Proteomes" id="UP000236724"/>
    </source>
</evidence>
<reference evidence="1 2" key="1">
    <citation type="submission" date="2016-10" db="EMBL/GenBank/DDBJ databases">
        <authorList>
            <person name="de Groot N.N."/>
        </authorList>
    </citation>
    <scope>NUCLEOTIDE SEQUENCE [LARGE SCALE GENOMIC DNA]</scope>
    <source>
        <strain evidence="1">MBHS1</strain>
    </source>
</reference>
<accession>A0A1H6F731</accession>
<protein>
    <submittedName>
        <fullName evidence="1">Uncharacterized protein</fullName>
    </submittedName>
</protein>
<gene>
    <name evidence="1" type="ORF">MBHS_01196</name>
</gene>
<proteinExistence type="predicted"/>
<dbReference type="EMBL" id="FMSV02000202">
    <property type="protein sequence ID" value="SEH05343.1"/>
    <property type="molecule type" value="Genomic_DNA"/>
</dbReference>
<evidence type="ECO:0000313" key="1">
    <source>
        <dbReference type="EMBL" id="SEH05343.1"/>
    </source>
</evidence>